<feature type="region of interest" description="Disordered" evidence="1">
    <location>
        <begin position="34"/>
        <end position="57"/>
    </location>
</feature>
<reference evidence="2 3" key="1">
    <citation type="submission" date="2020-09" db="EMBL/GenBank/DDBJ databases">
        <title>A novel species.</title>
        <authorList>
            <person name="Gao J."/>
        </authorList>
    </citation>
    <scope>NUCLEOTIDE SEQUENCE [LARGE SCALE GENOMIC DNA]</scope>
    <source>
        <strain evidence="2 3">CRXT-Y-14</strain>
    </source>
</reference>
<evidence type="ECO:0000313" key="3">
    <source>
        <dbReference type="Proteomes" id="UP000516428"/>
    </source>
</evidence>
<dbReference type="RefSeq" id="WP_188336236.1">
    <property type="nucleotide sequence ID" value="NZ_CP061281.1"/>
</dbReference>
<dbReference type="AlphaFoldDB" id="A0A7H1B427"/>
<name>A0A7H1B427_9ACTN</name>
<organism evidence="2 3">
    <name type="scientific">Streptomyces xanthii</name>
    <dbReference type="NCBI Taxonomy" id="2768069"/>
    <lineage>
        <taxon>Bacteria</taxon>
        <taxon>Bacillati</taxon>
        <taxon>Actinomycetota</taxon>
        <taxon>Actinomycetes</taxon>
        <taxon>Kitasatosporales</taxon>
        <taxon>Streptomycetaceae</taxon>
        <taxon>Streptomyces</taxon>
    </lineage>
</organism>
<feature type="region of interest" description="Disordered" evidence="1">
    <location>
        <begin position="1"/>
        <end position="20"/>
    </location>
</feature>
<evidence type="ECO:0000256" key="1">
    <source>
        <dbReference type="SAM" id="MobiDB-lite"/>
    </source>
</evidence>
<protein>
    <submittedName>
        <fullName evidence="2">Uncharacterized protein</fullName>
    </submittedName>
</protein>
<gene>
    <name evidence="2" type="ORF">IAG42_07435</name>
</gene>
<dbReference type="EMBL" id="CP061281">
    <property type="protein sequence ID" value="QNS03482.1"/>
    <property type="molecule type" value="Genomic_DNA"/>
</dbReference>
<dbReference type="Proteomes" id="UP000516428">
    <property type="component" value="Chromosome"/>
</dbReference>
<sequence>MSRSTPVIRPPRAAPRGGLVGACPVAHQAWPRDLLPPALRDDNPWGVPQRIDGRLSA</sequence>
<proteinExistence type="predicted"/>
<evidence type="ECO:0000313" key="2">
    <source>
        <dbReference type="EMBL" id="QNS03482.1"/>
    </source>
</evidence>
<keyword evidence="3" id="KW-1185">Reference proteome</keyword>
<dbReference type="KEGG" id="sxn:IAG42_07435"/>
<accession>A0A7H1B427</accession>